<name>A0A926IRT4_9BACT</name>
<dbReference type="Proteomes" id="UP000651085">
    <property type="component" value="Unassembled WGS sequence"/>
</dbReference>
<evidence type="ECO:0000313" key="2">
    <source>
        <dbReference type="Proteomes" id="UP000651085"/>
    </source>
</evidence>
<sequence>MKLSIRLLTGIALLSLTSCGNDLEEEFPACGELPVPVRLAVAEMNPKTRAIVNTISDITASSLGIYEVAEGTTSGTFPWTPSPLQTNIAPSGISGNQLTFSPKLYYPMGGKRVVFYGYYPRTTASSGANYITAPGNGIAPTYNFTLSGQEDIMYAASTPNGSYTPGGTAILTFNHKLTQIQLNTSLLGSLLTSVKILGVRNTGSMNMETGIITYGSSTIDITFTKASLTATNPLMVPADVPSYILEASILGALLPRKYLIKPTSGNFLAGTVYTISIN</sequence>
<dbReference type="PROSITE" id="PS51257">
    <property type="entry name" value="PROKAR_LIPOPROTEIN"/>
    <property type="match status" value="1"/>
</dbReference>
<dbReference type="InterPro" id="IPR042278">
    <property type="entry name" value="Mfa-like_1_N"/>
</dbReference>
<dbReference type="Pfam" id="PF13149">
    <property type="entry name" value="Mfa_like_1"/>
    <property type="match status" value="1"/>
</dbReference>
<dbReference type="InterPro" id="IPR025049">
    <property type="entry name" value="Mfa-like_1"/>
</dbReference>
<keyword evidence="2" id="KW-1185">Reference proteome</keyword>
<gene>
    <name evidence="1" type="ORF">H8744_12455</name>
</gene>
<organism evidence="1 2">
    <name type="scientific">Jilunia laotingensis</name>
    <dbReference type="NCBI Taxonomy" id="2763675"/>
    <lineage>
        <taxon>Bacteria</taxon>
        <taxon>Pseudomonadati</taxon>
        <taxon>Bacteroidota</taxon>
        <taxon>Bacteroidia</taxon>
        <taxon>Bacteroidales</taxon>
        <taxon>Bacteroidaceae</taxon>
        <taxon>Jilunia</taxon>
    </lineage>
</organism>
<evidence type="ECO:0000313" key="1">
    <source>
        <dbReference type="EMBL" id="MBC8594043.1"/>
    </source>
</evidence>
<dbReference type="Gene3D" id="2.60.40.2620">
    <property type="entry name" value="Fimbrillin-like"/>
    <property type="match status" value="1"/>
</dbReference>
<dbReference type="EMBL" id="JACRTF010000001">
    <property type="protein sequence ID" value="MBC8594043.1"/>
    <property type="molecule type" value="Genomic_DNA"/>
</dbReference>
<dbReference type="AlphaFoldDB" id="A0A926IRT4"/>
<reference evidence="1" key="1">
    <citation type="submission" date="2020-08" db="EMBL/GenBank/DDBJ databases">
        <title>Genome public.</title>
        <authorList>
            <person name="Liu C."/>
            <person name="Sun Q."/>
        </authorList>
    </citation>
    <scope>NUCLEOTIDE SEQUENCE</scope>
    <source>
        <strain evidence="1">N12</strain>
    </source>
</reference>
<proteinExistence type="predicted"/>
<dbReference type="CDD" id="cd13120">
    <property type="entry name" value="BF2867_like_N"/>
    <property type="match status" value="1"/>
</dbReference>
<comment type="caution">
    <text evidence="1">The sequence shown here is derived from an EMBL/GenBank/DDBJ whole genome shotgun (WGS) entry which is preliminary data.</text>
</comment>
<dbReference type="RefSeq" id="WP_262435146.1">
    <property type="nucleotide sequence ID" value="NZ_JACRTF010000001.1"/>
</dbReference>
<protein>
    <submittedName>
        <fullName evidence="1">Fimbrillin family protein</fullName>
    </submittedName>
</protein>
<accession>A0A926IRT4</accession>